<dbReference type="EMBL" id="REFY01000004">
    <property type="protein sequence ID" value="RQG89235.1"/>
    <property type="molecule type" value="Genomic_DNA"/>
</dbReference>
<dbReference type="PANTHER" id="PTHR33608:SF6">
    <property type="entry name" value="BLL2464 PROTEIN"/>
    <property type="match status" value="1"/>
</dbReference>
<evidence type="ECO:0000256" key="2">
    <source>
        <dbReference type="SAM" id="Phobius"/>
    </source>
</evidence>
<keyword evidence="2" id="KW-1133">Transmembrane helix</keyword>
<evidence type="ECO:0000313" key="5">
    <source>
        <dbReference type="Proteomes" id="UP000273828"/>
    </source>
</evidence>
<evidence type="ECO:0000313" key="4">
    <source>
        <dbReference type="EMBL" id="RQG89235.1"/>
    </source>
</evidence>
<proteinExistence type="predicted"/>
<evidence type="ECO:0000256" key="1">
    <source>
        <dbReference type="SAM" id="MobiDB-lite"/>
    </source>
</evidence>
<keyword evidence="2" id="KW-0812">Transmembrane</keyword>
<dbReference type="Proteomes" id="UP000273828">
    <property type="component" value="Unassembled WGS sequence"/>
</dbReference>
<protein>
    <submittedName>
        <fullName evidence="4">DUF58 domain-containing protein</fullName>
    </submittedName>
</protein>
<feature type="region of interest" description="Disordered" evidence="1">
    <location>
        <begin position="340"/>
        <end position="363"/>
    </location>
</feature>
<feature type="region of interest" description="Disordered" evidence="1">
    <location>
        <begin position="210"/>
        <end position="230"/>
    </location>
</feature>
<comment type="caution">
    <text evidence="4">The sequence shown here is derived from an EMBL/GenBank/DDBJ whole genome shotgun (WGS) entry which is preliminary data.</text>
</comment>
<keyword evidence="5" id="KW-1185">Reference proteome</keyword>
<dbReference type="PANTHER" id="PTHR33608">
    <property type="entry name" value="BLL2464 PROTEIN"/>
    <property type="match status" value="1"/>
</dbReference>
<reference evidence="4 5" key="1">
    <citation type="submission" date="2018-10" db="EMBL/GenBank/DDBJ databases">
        <title>Natrarchaeobius chitinivorans gen. nov., sp. nov., and Natrarchaeobius haloalkaliphilus sp. nov., alkaliphilic, chitin-utilizing haloarchaea from hypersaline alkaline lakes.</title>
        <authorList>
            <person name="Sorokin D.Y."/>
            <person name="Elcheninov A.G."/>
            <person name="Kostrikina N.A."/>
            <person name="Bale N.J."/>
            <person name="Sinninghe Damste J.S."/>
            <person name="Khijniak T.V."/>
            <person name="Kublanov I.V."/>
            <person name="Toshchakov S.V."/>
        </authorList>
    </citation>
    <scope>NUCLEOTIDE SEQUENCE [LARGE SCALE GENOMIC DNA]</scope>
    <source>
        <strain evidence="4 5">AArcht-Sl</strain>
    </source>
</reference>
<keyword evidence="2" id="KW-0472">Membrane</keyword>
<feature type="domain" description="DUF58" evidence="3">
    <location>
        <begin position="222"/>
        <end position="318"/>
    </location>
</feature>
<gene>
    <name evidence="4" type="ORF">EA462_12790</name>
</gene>
<dbReference type="Pfam" id="PF01882">
    <property type="entry name" value="DUF58"/>
    <property type="match status" value="1"/>
</dbReference>
<evidence type="ECO:0000259" key="3">
    <source>
        <dbReference type="Pfam" id="PF01882"/>
    </source>
</evidence>
<sequence length="522" mass="56345">MTQSCTLLAARRPRLRSDHMYPRPTLVSSGALSIVLVALAVVIDEPLLLAGAIAVWGWIVAWQVTFAAELERTIDSLSVTRRLERAGVQAGDTVSVELTATLDQPSELRLTIDGGVPTVASAGNSRSATPLSVTLEPGAREATISRPIGWPISGEHDFDDPTVTAMDERFREVVPVDDPVTVTVTPRKGNDTHIGVGGKRIGTALGEHERGRLGSGAVPAEPREYVPGDTAGAIDWKTTARLGTTHVREYETETNHQTTLIVDHRTTLATGPAGSTQFDHVREVALSLAERAVSRGDPIGLVCIDDEGISTLIERTTEGAGYRTLRRRLLDLEVATERGIEAGPTHGDENGNGTPVGTQPNRRLTGDEARQRLADLVSTGSTTQTREDPFVETLAPLYESRASGTDRIAATSLSIGARAVRRAKHRRQRIAIFTDASRPSELRETVSVARERGTEVLVFLASSVLSEDGDVLERESAVERYREFERVRRDLAQMSDVSALEIDPPDRLASVCSAGGPRGDRT</sequence>
<name>A0A3N6P272_9EURY</name>
<feature type="compositionally biased region" description="Polar residues" evidence="1">
    <location>
        <begin position="351"/>
        <end position="362"/>
    </location>
</feature>
<dbReference type="InterPro" id="IPR002881">
    <property type="entry name" value="DUF58"/>
</dbReference>
<dbReference type="AlphaFoldDB" id="A0A3N6P272"/>
<organism evidence="4 5">
    <name type="scientific">Natrarchaeobius halalkaliphilus</name>
    <dbReference type="NCBI Taxonomy" id="1679091"/>
    <lineage>
        <taxon>Archaea</taxon>
        <taxon>Methanobacteriati</taxon>
        <taxon>Methanobacteriota</taxon>
        <taxon>Stenosarchaea group</taxon>
        <taxon>Halobacteria</taxon>
        <taxon>Halobacteriales</taxon>
        <taxon>Natrialbaceae</taxon>
        <taxon>Natrarchaeobius</taxon>
    </lineage>
</organism>
<accession>A0A3N6P272</accession>
<feature type="transmembrane region" description="Helical" evidence="2">
    <location>
        <begin position="21"/>
        <end position="43"/>
    </location>
</feature>